<keyword evidence="3" id="KW-1185">Reference proteome</keyword>
<dbReference type="Gene3D" id="3.10.450.50">
    <property type="match status" value="1"/>
</dbReference>
<dbReference type="SUPFAM" id="SSF54427">
    <property type="entry name" value="NTF2-like"/>
    <property type="match status" value="1"/>
</dbReference>
<proteinExistence type="predicted"/>
<dbReference type="InterPro" id="IPR039437">
    <property type="entry name" value="FrzH/put_lumazine-bd"/>
</dbReference>
<comment type="caution">
    <text evidence="2">The sequence shown here is derived from an EMBL/GenBank/DDBJ whole genome shotgun (WGS) entry which is preliminary data.</text>
</comment>
<reference evidence="2 3" key="1">
    <citation type="submission" date="2018-04" db="EMBL/GenBank/DDBJ databases">
        <title>Genomic Encyclopedia of Archaeal and Bacterial Type Strains, Phase II (KMG-II): from individual species to whole genera.</title>
        <authorList>
            <person name="Goeker M."/>
        </authorList>
    </citation>
    <scope>NUCLEOTIDE SEQUENCE [LARGE SCALE GENOMIC DNA]</scope>
    <source>
        <strain evidence="2 3">DSM 25731</strain>
    </source>
</reference>
<gene>
    <name evidence="2" type="ORF">C8N46_102193</name>
</gene>
<feature type="chain" id="PRO_5015539198" evidence="1">
    <location>
        <begin position="19"/>
        <end position="152"/>
    </location>
</feature>
<feature type="signal peptide" evidence="1">
    <location>
        <begin position="1"/>
        <end position="18"/>
    </location>
</feature>
<protein>
    <submittedName>
        <fullName evidence="2">Putative lumazine-binding protein</fullName>
    </submittedName>
</protein>
<evidence type="ECO:0000313" key="3">
    <source>
        <dbReference type="Proteomes" id="UP000244090"/>
    </source>
</evidence>
<evidence type="ECO:0000313" key="2">
    <source>
        <dbReference type="EMBL" id="PTX62793.1"/>
    </source>
</evidence>
<organism evidence="2 3">
    <name type="scientific">Kordia periserrulae</name>
    <dbReference type="NCBI Taxonomy" id="701523"/>
    <lineage>
        <taxon>Bacteria</taxon>
        <taxon>Pseudomonadati</taxon>
        <taxon>Bacteroidota</taxon>
        <taxon>Flavobacteriia</taxon>
        <taxon>Flavobacteriales</taxon>
        <taxon>Flavobacteriaceae</taxon>
        <taxon>Kordia</taxon>
    </lineage>
</organism>
<sequence length="152" mass="17759">MKRYLFFLLLIVSFCLHAQTEDEKAAKQAIIQFFEGFHQKDSAMMQQVVHKDIILQTTFVNKEGKAQLRTQDASGFINAVVSRAESPVWQEKILSYNVQVDGTMANVWTPYEFWLDGKFLHCGVNSFQLFKDNGQWKIIYLIDTRRKQDCKQ</sequence>
<dbReference type="InterPro" id="IPR032710">
    <property type="entry name" value="NTF2-like_dom_sf"/>
</dbReference>
<accession>A0A2T6C3C2</accession>
<dbReference type="OrthoDB" id="117186at2"/>
<dbReference type="Pfam" id="PF12893">
    <property type="entry name" value="Lumazine_bd_2"/>
    <property type="match status" value="1"/>
</dbReference>
<dbReference type="Proteomes" id="UP000244090">
    <property type="component" value="Unassembled WGS sequence"/>
</dbReference>
<dbReference type="RefSeq" id="WP_108113775.1">
    <property type="nucleotide sequence ID" value="NZ_QBKT01000002.1"/>
</dbReference>
<dbReference type="EMBL" id="QBKT01000002">
    <property type="protein sequence ID" value="PTX62793.1"/>
    <property type="molecule type" value="Genomic_DNA"/>
</dbReference>
<dbReference type="AlphaFoldDB" id="A0A2T6C3C2"/>
<evidence type="ECO:0000256" key="1">
    <source>
        <dbReference type="SAM" id="SignalP"/>
    </source>
</evidence>
<keyword evidence="1" id="KW-0732">Signal</keyword>
<name>A0A2T6C3C2_9FLAO</name>